<evidence type="ECO:0000256" key="6">
    <source>
        <dbReference type="ARBA" id="ARBA00023136"/>
    </source>
</evidence>
<comment type="similarity">
    <text evidence="2">Belongs to the ABC-4 integral membrane protein family. LolC/E subfamily.</text>
</comment>
<keyword evidence="6 7" id="KW-0472">Membrane</keyword>
<reference evidence="9" key="2">
    <citation type="journal article" date="2021" name="PeerJ">
        <title>Extensive microbial diversity within the chicken gut microbiome revealed by metagenomics and culture.</title>
        <authorList>
            <person name="Gilroy R."/>
            <person name="Ravi A."/>
            <person name="Getino M."/>
            <person name="Pursley I."/>
            <person name="Horton D.L."/>
            <person name="Alikhan N.F."/>
            <person name="Baker D."/>
            <person name="Gharbi K."/>
            <person name="Hall N."/>
            <person name="Watson M."/>
            <person name="Adriaenssens E.M."/>
            <person name="Foster-Nyarko E."/>
            <person name="Jarju S."/>
            <person name="Secka A."/>
            <person name="Antonio M."/>
            <person name="Oren A."/>
            <person name="Chaudhuri R.R."/>
            <person name="La Ragione R."/>
            <person name="Hildebrand F."/>
            <person name="Pallen M.J."/>
        </authorList>
    </citation>
    <scope>NUCLEOTIDE SEQUENCE</scope>
    <source>
        <strain evidence="9">B1-13419</strain>
    </source>
</reference>
<evidence type="ECO:0000256" key="7">
    <source>
        <dbReference type="SAM" id="Phobius"/>
    </source>
</evidence>
<proteinExistence type="inferred from homology"/>
<accession>A0A9D9NII4</accession>
<comment type="caution">
    <text evidence="9">The sequence shown here is derived from an EMBL/GenBank/DDBJ whole genome shotgun (WGS) entry which is preliminary data.</text>
</comment>
<keyword evidence="3" id="KW-1003">Cell membrane</keyword>
<feature type="transmembrane region" description="Helical" evidence="7">
    <location>
        <begin position="356"/>
        <end position="380"/>
    </location>
</feature>
<evidence type="ECO:0000256" key="1">
    <source>
        <dbReference type="ARBA" id="ARBA00004651"/>
    </source>
</evidence>
<dbReference type="GO" id="GO:0044874">
    <property type="term" value="P:lipoprotein localization to outer membrane"/>
    <property type="evidence" value="ECO:0007669"/>
    <property type="project" value="TreeGrafter"/>
</dbReference>
<name>A0A9D9NII4_9BACT</name>
<reference evidence="9" key="1">
    <citation type="submission" date="2020-10" db="EMBL/GenBank/DDBJ databases">
        <authorList>
            <person name="Gilroy R."/>
        </authorList>
    </citation>
    <scope>NUCLEOTIDE SEQUENCE</scope>
    <source>
        <strain evidence="9">B1-13419</strain>
    </source>
</reference>
<evidence type="ECO:0000256" key="4">
    <source>
        <dbReference type="ARBA" id="ARBA00022692"/>
    </source>
</evidence>
<dbReference type="Proteomes" id="UP000823757">
    <property type="component" value="Unassembled WGS sequence"/>
</dbReference>
<organism evidence="9 10">
    <name type="scientific">Candidatus Cryptobacteroides faecigallinarum</name>
    <dbReference type="NCBI Taxonomy" id="2840763"/>
    <lineage>
        <taxon>Bacteria</taxon>
        <taxon>Pseudomonadati</taxon>
        <taxon>Bacteroidota</taxon>
        <taxon>Bacteroidia</taxon>
        <taxon>Bacteroidales</taxon>
        <taxon>Candidatus Cryptobacteroides</taxon>
    </lineage>
</organism>
<evidence type="ECO:0000256" key="5">
    <source>
        <dbReference type="ARBA" id="ARBA00022989"/>
    </source>
</evidence>
<evidence type="ECO:0000256" key="2">
    <source>
        <dbReference type="ARBA" id="ARBA00005236"/>
    </source>
</evidence>
<keyword evidence="5 7" id="KW-1133">Transmembrane helix</keyword>
<feature type="transmembrane region" description="Helical" evidence="7">
    <location>
        <begin position="303"/>
        <end position="336"/>
    </location>
</feature>
<feature type="transmembrane region" description="Helical" evidence="7">
    <location>
        <begin position="257"/>
        <end position="282"/>
    </location>
</feature>
<dbReference type="InterPro" id="IPR051447">
    <property type="entry name" value="Lipoprotein-release_system"/>
</dbReference>
<dbReference type="GO" id="GO:0098797">
    <property type="term" value="C:plasma membrane protein complex"/>
    <property type="evidence" value="ECO:0007669"/>
    <property type="project" value="TreeGrafter"/>
</dbReference>
<dbReference type="AlphaFoldDB" id="A0A9D9NII4"/>
<protein>
    <submittedName>
        <fullName evidence="9">ABC transporter permease</fullName>
    </submittedName>
</protein>
<feature type="domain" description="ABC3 transporter permease C-terminal" evidence="8">
    <location>
        <begin position="259"/>
        <end position="384"/>
    </location>
</feature>
<keyword evidence="4 7" id="KW-0812">Transmembrane</keyword>
<evidence type="ECO:0000256" key="3">
    <source>
        <dbReference type="ARBA" id="ARBA00022475"/>
    </source>
</evidence>
<evidence type="ECO:0000313" key="9">
    <source>
        <dbReference type="EMBL" id="MBO8474901.1"/>
    </source>
</evidence>
<sequence length="391" mass="42630">MMDVSLFIASRLRFKGKIAMICIAVSFLVMIVAVAVSSGFRHEIRDGLASLSGDVQLTPVDMNYIGGTSPVGRYPSYIDDIASLDGVEEIAPVVYRAGIIRNEGNIQGVVFKGSGSSRADSLGTLEVSVPERLASILLLEQGDDMLAYFIGERVRARKFKVASVYPSLVESDDMLVVYARLADMQRLNGWTEDQVSAFEIILDKSCRDVRSMDAIADEIGYMAYSRASEEDDTVVSVSAVEKYPQLFDWLNLIDFNVLFILILMTAVAGFNMISGLLIMLFEHISTIGLLKSLGMTDRSIAKIFLASSSAIVLKGMIAGNILAFAFCAVQGMTHMIGLDPSNYFVSFVPVHIDPVMVLLADAVSYAVIMLLLLIPSLFIAKVDPARTISVK</sequence>
<dbReference type="PANTHER" id="PTHR30489:SF0">
    <property type="entry name" value="LIPOPROTEIN-RELEASING SYSTEM TRANSMEMBRANE PROTEIN LOLE"/>
    <property type="match status" value="1"/>
</dbReference>
<evidence type="ECO:0000313" key="10">
    <source>
        <dbReference type="Proteomes" id="UP000823757"/>
    </source>
</evidence>
<feature type="transmembrane region" description="Helical" evidence="7">
    <location>
        <begin position="21"/>
        <end position="40"/>
    </location>
</feature>
<gene>
    <name evidence="9" type="ORF">IAB91_06400</name>
</gene>
<dbReference type="EMBL" id="JADIMD010000099">
    <property type="protein sequence ID" value="MBO8474901.1"/>
    <property type="molecule type" value="Genomic_DNA"/>
</dbReference>
<dbReference type="Pfam" id="PF02687">
    <property type="entry name" value="FtsX"/>
    <property type="match status" value="1"/>
</dbReference>
<dbReference type="PANTHER" id="PTHR30489">
    <property type="entry name" value="LIPOPROTEIN-RELEASING SYSTEM TRANSMEMBRANE PROTEIN LOLE"/>
    <property type="match status" value="1"/>
</dbReference>
<evidence type="ECO:0000259" key="8">
    <source>
        <dbReference type="Pfam" id="PF02687"/>
    </source>
</evidence>
<comment type="subcellular location">
    <subcellularLocation>
        <location evidence="1">Cell membrane</location>
        <topology evidence="1">Multi-pass membrane protein</topology>
    </subcellularLocation>
</comment>
<dbReference type="InterPro" id="IPR003838">
    <property type="entry name" value="ABC3_permease_C"/>
</dbReference>